<accession>A0ACD3R4Y4</accession>
<evidence type="ECO:0000313" key="1">
    <source>
        <dbReference type="EMBL" id="TMS14489.1"/>
    </source>
</evidence>
<dbReference type="Proteomes" id="UP000793456">
    <property type="component" value="Chromosome X"/>
</dbReference>
<sequence>MSSKKDLSADELSECVQDFYQNMADRLLSHFKGSSDSVEQVMDQVEKYIMTRLYKSVFCPETTDDEKKDLATQTRIRALHWVTIQMLCVSMDEEIPEVSENVVKAITDVIEMDSKRVPRDKLGCITRCSKHIFSAIRITKNEPASADDFLPAAHLHRAQGEPSTTSVQHPVHHSLL</sequence>
<reference evidence="1" key="1">
    <citation type="submission" date="2018-11" db="EMBL/GenBank/DDBJ databases">
        <title>The sequence and de novo assembly of Larimichthys crocea genome using PacBio and Hi-C technologies.</title>
        <authorList>
            <person name="Xu P."/>
            <person name="Chen B."/>
            <person name="Zhou Z."/>
            <person name="Ke Q."/>
            <person name="Wu Y."/>
            <person name="Bai H."/>
            <person name="Pu F."/>
        </authorList>
    </citation>
    <scope>NUCLEOTIDE SEQUENCE</scope>
    <source>
        <tissue evidence="1">Muscle</tissue>
    </source>
</reference>
<evidence type="ECO:0000313" key="2">
    <source>
        <dbReference type="Proteomes" id="UP000793456"/>
    </source>
</evidence>
<proteinExistence type="predicted"/>
<name>A0ACD3R4Y4_LARCR</name>
<dbReference type="EMBL" id="CM011683">
    <property type="protein sequence ID" value="TMS14489.1"/>
    <property type="molecule type" value="Genomic_DNA"/>
</dbReference>
<comment type="caution">
    <text evidence="1">The sequence shown here is derived from an EMBL/GenBank/DDBJ whole genome shotgun (WGS) entry which is preliminary data.</text>
</comment>
<gene>
    <name evidence="1" type="ORF">E3U43_022969</name>
</gene>
<keyword evidence="2" id="KW-1185">Reference proteome</keyword>
<protein>
    <submittedName>
        <fullName evidence="1">Uncharacterized protein</fullName>
    </submittedName>
</protein>
<organism evidence="1 2">
    <name type="scientific">Larimichthys crocea</name>
    <name type="common">Large yellow croaker</name>
    <name type="synonym">Pseudosciaena crocea</name>
    <dbReference type="NCBI Taxonomy" id="215358"/>
    <lineage>
        <taxon>Eukaryota</taxon>
        <taxon>Metazoa</taxon>
        <taxon>Chordata</taxon>
        <taxon>Craniata</taxon>
        <taxon>Vertebrata</taxon>
        <taxon>Euteleostomi</taxon>
        <taxon>Actinopterygii</taxon>
        <taxon>Neopterygii</taxon>
        <taxon>Teleostei</taxon>
        <taxon>Neoteleostei</taxon>
        <taxon>Acanthomorphata</taxon>
        <taxon>Eupercaria</taxon>
        <taxon>Sciaenidae</taxon>
        <taxon>Larimichthys</taxon>
    </lineage>
</organism>